<keyword evidence="2" id="KW-0472">Membrane</keyword>
<keyword evidence="2" id="KW-1133">Transmembrane helix</keyword>
<accession>A0ABY7FPB6</accession>
<name>A0ABY7FPB6_MYAAR</name>
<evidence type="ECO:0000313" key="4">
    <source>
        <dbReference type="EMBL" id="WAR22989.1"/>
    </source>
</evidence>
<reference evidence="4" key="1">
    <citation type="submission" date="2022-11" db="EMBL/GenBank/DDBJ databases">
        <title>Centuries of genome instability and evolution in soft-shell clam transmissible cancer (bioRxiv).</title>
        <authorList>
            <person name="Hart S.F.M."/>
            <person name="Yonemitsu M.A."/>
            <person name="Giersch R.M."/>
            <person name="Beal B.F."/>
            <person name="Arriagada G."/>
            <person name="Davis B.W."/>
            <person name="Ostrander E.A."/>
            <person name="Goff S.P."/>
            <person name="Metzger M.J."/>
        </authorList>
    </citation>
    <scope>NUCLEOTIDE SEQUENCE</scope>
    <source>
        <strain evidence="4">MELC-2E11</strain>
        <tissue evidence="4">Siphon/mantle</tissue>
    </source>
</reference>
<feature type="signal peptide" evidence="3">
    <location>
        <begin position="1"/>
        <end position="22"/>
    </location>
</feature>
<feature type="region of interest" description="Disordered" evidence="1">
    <location>
        <begin position="93"/>
        <end position="116"/>
    </location>
</feature>
<keyword evidence="5" id="KW-1185">Reference proteome</keyword>
<evidence type="ECO:0000256" key="3">
    <source>
        <dbReference type="SAM" id="SignalP"/>
    </source>
</evidence>
<dbReference type="EMBL" id="CP111024">
    <property type="protein sequence ID" value="WAR22989.1"/>
    <property type="molecule type" value="Genomic_DNA"/>
</dbReference>
<dbReference type="Proteomes" id="UP001164746">
    <property type="component" value="Chromosome 13"/>
</dbReference>
<evidence type="ECO:0000256" key="1">
    <source>
        <dbReference type="SAM" id="MobiDB-lite"/>
    </source>
</evidence>
<feature type="transmembrane region" description="Helical" evidence="2">
    <location>
        <begin position="71"/>
        <end position="89"/>
    </location>
</feature>
<protein>
    <submittedName>
        <fullName evidence="4">Uncharacterized protein</fullName>
    </submittedName>
</protein>
<feature type="non-terminal residue" evidence="4">
    <location>
        <position position="1"/>
    </location>
</feature>
<feature type="compositionally biased region" description="Basic and acidic residues" evidence="1">
    <location>
        <begin position="107"/>
        <end position="116"/>
    </location>
</feature>
<keyword evidence="2" id="KW-0812">Transmembrane</keyword>
<organism evidence="4 5">
    <name type="scientific">Mya arenaria</name>
    <name type="common">Soft-shell clam</name>
    <dbReference type="NCBI Taxonomy" id="6604"/>
    <lineage>
        <taxon>Eukaryota</taxon>
        <taxon>Metazoa</taxon>
        <taxon>Spiralia</taxon>
        <taxon>Lophotrochozoa</taxon>
        <taxon>Mollusca</taxon>
        <taxon>Bivalvia</taxon>
        <taxon>Autobranchia</taxon>
        <taxon>Heteroconchia</taxon>
        <taxon>Euheterodonta</taxon>
        <taxon>Imparidentia</taxon>
        <taxon>Neoheterodontei</taxon>
        <taxon>Myida</taxon>
        <taxon>Myoidea</taxon>
        <taxon>Myidae</taxon>
        <taxon>Mya</taxon>
    </lineage>
</organism>
<gene>
    <name evidence="4" type="ORF">MAR_036658</name>
</gene>
<evidence type="ECO:0000313" key="5">
    <source>
        <dbReference type="Proteomes" id="UP001164746"/>
    </source>
</evidence>
<sequence length="200" mass="22564">MRLFNMGAFCTLAVLMVSLSHGQLAGYGNTMTNYGYGNYGYGGYGYGDYGKGGVTYHVHQYFPAKTGGGGIFSLLIFLFVIVMIVRLLFNNDGGGKKHSSTSGYQPDTHDKHAYQPDTHDDYAYQHDYFPNYFYYPMGTEPYYYGEHPMFKQRIMGGVILFNGPLCVVRQKSKKKLVQRVAGLNLHSHSDEKRDKEHDSA</sequence>
<keyword evidence="3" id="KW-0732">Signal</keyword>
<evidence type="ECO:0000256" key="2">
    <source>
        <dbReference type="SAM" id="Phobius"/>
    </source>
</evidence>
<feature type="chain" id="PRO_5046840895" evidence="3">
    <location>
        <begin position="23"/>
        <end position="200"/>
    </location>
</feature>
<proteinExistence type="predicted"/>